<organism evidence="5 6">
    <name type="scientific">Bdellovibrio bacteriovorus</name>
    <dbReference type="NCBI Taxonomy" id="959"/>
    <lineage>
        <taxon>Bacteria</taxon>
        <taxon>Pseudomonadati</taxon>
        <taxon>Bdellovibrionota</taxon>
        <taxon>Bdellovibrionia</taxon>
        <taxon>Bdellovibrionales</taxon>
        <taxon>Pseudobdellovibrionaceae</taxon>
        <taxon>Bdellovibrio</taxon>
    </lineage>
</organism>
<gene>
    <name evidence="5" type="ORF">AZI85_00595</name>
</gene>
<dbReference type="PANTHER" id="PTHR24276:SF98">
    <property type="entry name" value="FI18310P1-RELATED"/>
    <property type="match status" value="1"/>
</dbReference>
<dbReference type="PROSITE" id="PS50240">
    <property type="entry name" value="TRYPSIN_DOM"/>
    <property type="match status" value="1"/>
</dbReference>
<dbReference type="SMART" id="SM00020">
    <property type="entry name" value="Tryp_SPc"/>
    <property type="match status" value="1"/>
</dbReference>
<evidence type="ECO:0000313" key="5">
    <source>
        <dbReference type="EMBL" id="KYG70480.1"/>
    </source>
</evidence>
<evidence type="ECO:0000256" key="2">
    <source>
        <dbReference type="ARBA" id="ARBA00023157"/>
    </source>
</evidence>
<dbReference type="AlphaFoldDB" id="A0A150WVB6"/>
<dbReference type="SUPFAM" id="SSF50494">
    <property type="entry name" value="Trypsin-like serine proteases"/>
    <property type="match status" value="1"/>
</dbReference>
<name>A0A150WVB6_BDEBC</name>
<dbReference type="Gene3D" id="2.40.10.10">
    <property type="entry name" value="Trypsin-like serine proteases"/>
    <property type="match status" value="1"/>
</dbReference>
<dbReference type="PRINTS" id="PR00722">
    <property type="entry name" value="CHYMOTRYPSIN"/>
</dbReference>
<evidence type="ECO:0000313" key="6">
    <source>
        <dbReference type="Proteomes" id="UP000075391"/>
    </source>
</evidence>
<dbReference type="InterPro" id="IPR043504">
    <property type="entry name" value="Peptidase_S1_PA_chymotrypsin"/>
</dbReference>
<evidence type="ECO:0000256" key="3">
    <source>
        <dbReference type="SAM" id="SignalP"/>
    </source>
</evidence>
<sequence>MNKAFLISLSFLALAACAPQNDISTIQSPDTAIVGGDKVEANTAIGRSTVGIYEAKLGYICSGTLVAKNLVLTAAHCVDPKAKDLVVFFAQEMKKASQDQLRRVTAAIVHPDYTEEMKEADMADLALIRFEGEAAPGFVPAPILFEGGHLYNGTKTIVAGYGLSWTIALKRGAGTLRTTELKIDKAQYSRTEAMLGQSVRKGICSGDSGGPAYLEINGRLHVWGVASRGDSLPGFLTPKCMLFSVFTRVDAYQTWITDSMAELSR</sequence>
<feature type="domain" description="Peptidase S1" evidence="4">
    <location>
        <begin position="33"/>
        <end position="261"/>
    </location>
</feature>
<feature type="signal peptide" evidence="3">
    <location>
        <begin position="1"/>
        <end position="15"/>
    </location>
</feature>
<dbReference type="GO" id="GO:0006508">
    <property type="term" value="P:proteolysis"/>
    <property type="evidence" value="ECO:0007669"/>
    <property type="project" value="InterPro"/>
</dbReference>
<dbReference type="InterPro" id="IPR009003">
    <property type="entry name" value="Peptidase_S1_PA"/>
</dbReference>
<dbReference type="InterPro" id="IPR018114">
    <property type="entry name" value="TRYPSIN_HIS"/>
</dbReference>
<dbReference type="PANTHER" id="PTHR24276">
    <property type="entry name" value="POLYSERASE-RELATED"/>
    <property type="match status" value="1"/>
</dbReference>
<dbReference type="InterPro" id="IPR001314">
    <property type="entry name" value="Peptidase_S1A"/>
</dbReference>
<dbReference type="RefSeq" id="WP_063242264.1">
    <property type="nucleotide sequence ID" value="NZ_CP168967.1"/>
</dbReference>
<dbReference type="InterPro" id="IPR050430">
    <property type="entry name" value="Peptidase_S1"/>
</dbReference>
<feature type="chain" id="PRO_5012520335" evidence="3">
    <location>
        <begin position="16"/>
        <end position="265"/>
    </location>
</feature>
<dbReference type="Pfam" id="PF00089">
    <property type="entry name" value="Trypsin"/>
    <property type="match status" value="1"/>
</dbReference>
<comment type="caution">
    <text evidence="5">The sequence shown here is derived from an EMBL/GenBank/DDBJ whole genome shotgun (WGS) entry which is preliminary data.</text>
</comment>
<dbReference type="PROSITE" id="PS51257">
    <property type="entry name" value="PROKAR_LIPOPROTEIN"/>
    <property type="match status" value="1"/>
</dbReference>
<dbReference type="OrthoDB" id="5290463at2"/>
<accession>A0A150WVB6</accession>
<evidence type="ECO:0000256" key="1">
    <source>
        <dbReference type="ARBA" id="ARBA00007664"/>
    </source>
</evidence>
<keyword evidence="2" id="KW-1015">Disulfide bond</keyword>
<evidence type="ECO:0000259" key="4">
    <source>
        <dbReference type="PROSITE" id="PS50240"/>
    </source>
</evidence>
<dbReference type="Proteomes" id="UP000075391">
    <property type="component" value="Unassembled WGS sequence"/>
</dbReference>
<reference evidence="5 6" key="1">
    <citation type="submission" date="2016-03" db="EMBL/GenBank/DDBJ databases">
        <authorList>
            <person name="Ploux O."/>
        </authorList>
    </citation>
    <scope>NUCLEOTIDE SEQUENCE [LARGE SCALE GENOMIC DNA]</scope>
    <source>
        <strain evidence="5 6">BER2</strain>
    </source>
</reference>
<protein>
    <submittedName>
        <fullName evidence="5">Trypsin</fullName>
    </submittedName>
</protein>
<dbReference type="EMBL" id="LUKF01000001">
    <property type="protein sequence ID" value="KYG70480.1"/>
    <property type="molecule type" value="Genomic_DNA"/>
</dbReference>
<dbReference type="GO" id="GO:0004252">
    <property type="term" value="F:serine-type endopeptidase activity"/>
    <property type="evidence" value="ECO:0007669"/>
    <property type="project" value="InterPro"/>
</dbReference>
<dbReference type="InterPro" id="IPR001254">
    <property type="entry name" value="Trypsin_dom"/>
</dbReference>
<dbReference type="PROSITE" id="PS00134">
    <property type="entry name" value="TRYPSIN_HIS"/>
    <property type="match status" value="1"/>
</dbReference>
<keyword evidence="3" id="KW-0732">Signal</keyword>
<comment type="similarity">
    <text evidence="1">Belongs to the peptidase S1 family.</text>
</comment>
<proteinExistence type="inferred from homology"/>